<evidence type="ECO:0000313" key="3">
    <source>
        <dbReference type="Proteomes" id="UP000215127"/>
    </source>
</evidence>
<dbReference type="AlphaFoldDB" id="A0A1X7RZK6"/>
<keyword evidence="3" id="KW-1185">Reference proteome</keyword>
<dbReference type="Proteomes" id="UP000215127">
    <property type="component" value="Chromosome 7"/>
</dbReference>
<reference evidence="2 3" key="1">
    <citation type="submission" date="2016-06" db="EMBL/GenBank/DDBJ databases">
        <authorList>
            <person name="Kjaerup R.B."/>
            <person name="Dalgaard T.S."/>
            <person name="Juul-Madsen H.R."/>
        </authorList>
    </citation>
    <scope>NUCLEOTIDE SEQUENCE [LARGE SCALE GENOMIC DNA]</scope>
</reference>
<protein>
    <submittedName>
        <fullName evidence="2">Uncharacterized protein</fullName>
    </submittedName>
</protein>
<accession>A0A1X7RZK6</accession>
<organism evidence="2 3">
    <name type="scientific">Zymoseptoria tritici (strain ST99CH_3D7)</name>
    <dbReference type="NCBI Taxonomy" id="1276538"/>
    <lineage>
        <taxon>Eukaryota</taxon>
        <taxon>Fungi</taxon>
        <taxon>Dikarya</taxon>
        <taxon>Ascomycota</taxon>
        <taxon>Pezizomycotina</taxon>
        <taxon>Dothideomycetes</taxon>
        <taxon>Dothideomycetidae</taxon>
        <taxon>Mycosphaerellales</taxon>
        <taxon>Mycosphaerellaceae</taxon>
        <taxon>Zymoseptoria</taxon>
    </lineage>
</organism>
<evidence type="ECO:0000313" key="2">
    <source>
        <dbReference type="EMBL" id="SMQ52838.1"/>
    </source>
</evidence>
<name>A0A1X7RZK6_ZYMT9</name>
<gene>
    <name evidence="2" type="ORF">ZT3D7_G7991</name>
</gene>
<evidence type="ECO:0000256" key="1">
    <source>
        <dbReference type="SAM" id="MobiDB-lite"/>
    </source>
</evidence>
<proteinExistence type="predicted"/>
<dbReference type="EMBL" id="LT853698">
    <property type="protein sequence ID" value="SMQ52838.1"/>
    <property type="molecule type" value="Genomic_DNA"/>
</dbReference>
<feature type="region of interest" description="Disordered" evidence="1">
    <location>
        <begin position="1"/>
        <end position="62"/>
    </location>
</feature>
<sequence length="241" mass="26919">MGRHKRRFADDAQKGSLATGKKKKGQHQGREEEIKTIFKNPDATSSTTTNNNSEDKSMTASDVPDLSASTRVFGIYELCEKILMFADLCSLEVFHARAITPTCHAVIFRSIALRHEIFLHRDFTAPAGGPAHRNIVHCQLSRNKRFAINQPEYRDGLTLISRNPFVFGATNPRWCTGALSLSHGFESYVLSSDTNTTIEAMYLFNPPVDRIDIIFVRKRLRSSENTPATSTKIAGSRDATI</sequence>